<feature type="active site" description="Proton acceptor" evidence="7">
    <location>
        <position position="204"/>
    </location>
</feature>
<dbReference type="InterPro" id="IPR008927">
    <property type="entry name" value="6-PGluconate_DH-like_C_sf"/>
</dbReference>
<evidence type="ECO:0000256" key="6">
    <source>
        <dbReference type="ARBA" id="ARBA00023264"/>
    </source>
</evidence>
<comment type="catalytic activity">
    <reaction evidence="11">
        <text>sn-glycerol 3-phosphate + NADP(+) = dihydroxyacetone phosphate + NADPH + H(+)</text>
        <dbReference type="Rhea" id="RHEA:11096"/>
        <dbReference type="ChEBI" id="CHEBI:15378"/>
        <dbReference type="ChEBI" id="CHEBI:57597"/>
        <dbReference type="ChEBI" id="CHEBI:57642"/>
        <dbReference type="ChEBI" id="CHEBI:57783"/>
        <dbReference type="ChEBI" id="CHEBI:58349"/>
        <dbReference type="EC" id="1.1.1.94"/>
    </reaction>
</comment>
<keyword evidence="15" id="KW-1185">Reference proteome</keyword>
<dbReference type="AlphaFoldDB" id="A0A9X4MZI4"/>
<evidence type="ECO:0000259" key="13">
    <source>
        <dbReference type="Pfam" id="PF07479"/>
    </source>
</evidence>
<dbReference type="RefSeq" id="WP_304419970.1">
    <property type="nucleotide sequence ID" value="NZ_JANCMU010000001.1"/>
</dbReference>
<keyword evidence="5" id="KW-0594">Phospholipid biosynthesis</keyword>
<dbReference type="Pfam" id="PF01210">
    <property type="entry name" value="NAD_Gly3P_dh_N"/>
    <property type="match status" value="1"/>
</dbReference>
<dbReference type="InterPro" id="IPR013328">
    <property type="entry name" value="6PGD_dom2"/>
</dbReference>
<evidence type="ECO:0000256" key="7">
    <source>
        <dbReference type="PIRSR" id="PIRSR000114-1"/>
    </source>
</evidence>
<dbReference type="InterPro" id="IPR036291">
    <property type="entry name" value="NAD(P)-bd_dom_sf"/>
</dbReference>
<evidence type="ECO:0000256" key="3">
    <source>
        <dbReference type="ARBA" id="ARBA00023002"/>
    </source>
</evidence>
<feature type="binding site" evidence="9">
    <location>
        <position position="268"/>
    </location>
    <ligand>
        <name>NAD(+)</name>
        <dbReference type="ChEBI" id="CHEBI:57540"/>
    </ligand>
</feature>
<accession>A0A9X4MZI4</accession>
<dbReference type="PANTHER" id="PTHR11728:SF1">
    <property type="entry name" value="GLYCEROL-3-PHOSPHATE DEHYDROGENASE [NAD(+)] 2, CHLOROPLASTIC"/>
    <property type="match status" value="1"/>
</dbReference>
<evidence type="ECO:0000313" key="14">
    <source>
        <dbReference type="EMBL" id="MDG4945311.1"/>
    </source>
</evidence>
<evidence type="ECO:0000256" key="8">
    <source>
        <dbReference type="PIRSR" id="PIRSR000114-2"/>
    </source>
</evidence>
<keyword evidence="4" id="KW-0443">Lipid metabolism</keyword>
<feature type="binding site" evidence="9">
    <location>
        <begin position="21"/>
        <end position="26"/>
    </location>
    <ligand>
        <name>NAD(+)</name>
        <dbReference type="ChEBI" id="CHEBI:57540"/>
    </ligand>
</feature>
<evidence type="ECO:0000256" key="10">
    <source>
        <dbReference type="RuleBase" id="RU000437"/>
    </source>
</evidence>
<dbReference type="GO" id="GO:0047952">
    <property type="term" value="F:glycerol-3-phosphate dehydrogenase [NAD(P)+] activity"/>
    <property type="evidence" value="ECO:0007669"/>
    <property type="project" value="UniProtKB-EC"/>
</dbReference>
<evidence type="ECO:0000256" key="11">
    <source>
        <dbReference type="RuleBase" id="RU000439"/>
    </source>
</evidence>
<evidence type="ECO:0000256" key="9">
    <source>
        <dbReference type="PIRSR" id="PIRSR000114-3"/>
    </source>
</evidence>
<name>A0A9X4MZI4_9FLAO</name>
<dbReference type="PRINTS" id="PR00077">
    <property type="entry name" value="GPDHDRGNASE"/>
</dbReference>
<dbReference type="EC" id="1.1.1.94" evidence="11"/>
<dbReference type="GO" id="GO:0005975">
    <property type="term" value="P:carbohydrate metabolic process"/>
    <property type="evidence" value="ECO:0007669"/>
    <property type="project" value="InterPro"/>
</dbReference>
<dbReference type="GO" id="GO:0046168">
    <property type="term" value="P:glycerol-3-phosphate catabolic process"/>
    <property type="evidence" value="ECO:0007669"/>
    <property type="project" value="InterPro"/>
</dbReference>
<dbReference type="InterPro" id="IPR011128">
    <property type="entry name" value="G3P_DH_NAD-dep_N"/>
</dbReference>
<keyword evidence="2" id="KW-0444">Lipid biosynthesis</keyword>
<evidence type="ECO:0000256" key="5">
    <source>
        <dbReference type="ARBA" id="ARBA00023209"/>
    </source>
</evidence>
<comment type="similarity">
    <text evidence="1 10">Belongs to the NAD-dependent glycerol-3-phosphate dehydrogenase family.</text>
</comment>
<evidence type="ECO:0000256" key="2">
    <source>
        <dbReference type="ARBA" id="ARBA00022516"/>
    </source>
</evidence>
<protein>
    <recommendedName>
        <fullName evidence="11">Glycerol-3-phosphate dehydrogenase</fullName>
        <ecNumber evidence="11">1.1.1.94</ecNumber>
    </recommendedName>
</protein>
<dbReference type="InterPro" id="IPR006109">
    <property type="entry name" value="G3P_DH_NAD-dep_C"/>
</dbReference>
<dbReference type="GO" id="GO:0008654">
    <property type="term" value="P:phospholipid biosynthetic process"/>
    <property type="evidence" value="ECO:0007669"/>
    <property type="project" value="UniProtKB-KW"/>
</dbReference>
<dbReference type="PANTHER" id="PTHR11728">
    <property type="entry name" value="GLYCEROL-3-PHOSPHATE DEHYDROGENASE"/>
    <property type="match status" value="1"/>
</dbReference>
<dbReference type="InterPro" id="IPR006168">
    <property type="entry name" value="G3P_DH_NAD-dep"/>
</dbReference>
<evidence type="ECO:0000259" key="12">
    <source>
        <dbReference type="Pfam" id="PF01210"/>
    </source>
</evidence>
<evidence type="ECO:0000256" key="4">
    <source>
        <dbReference type="ARBA" id="ARBA00023098"/>
    </source>
</evidence>
<comment type="caution">
    <text evidence="14">The sequence shown here is derived from an EMBL/GenBank/DDBJ whole genome shotgun (WGS) entry which is preliminary data.</text>
</comment>
<evidence type="ECO:0000313" key="15">
    <source>
        <dbReference type="Proteomes" id="UP001152599"/>
    </source>
</evidence>
<dbReference type="SUPFAM" id="SSF48179">
    <property type="entry name" value="6-phosphogluconate dehydrogenase C-terminal domain-like"/>
    <property type="match status" value="1"/>
</dbReference>
<dbReference type="GO" id="GO:0051287">
    <property type="term" value="F:NAD binding"/>
    <property type="evidence" value="ECO:0007669"/>
    <property type="project" value="InterPro"/>
</dbReference>
<organism evidence="14 15">
    <name type="scientific">Profundicola chukchiensis</name>
    <dbReference type="NCBI Taxonomy" id="2961959"/>
    <lineage>
        <taxon>Bacteria</taxon>
        <taxon>Pseudomonadati</taxon>
        <taxon>Bacteroidota</taxon>
        <taxon>Flavobacteriia</taxon>
        <taxon>Flavobacteriales</taxon>
        <taxon>Weeksellaceae</taxon>
        <taxon>Profundicola</taxon>
    </lineage>
</organism>
<dbReference type="PROSITE" id="PS00957">
    <property type="entry name" value="NAD_G3PDH"/>
    <property type="match status" value="1"/>
</dbReference>
<feature type="binding site" evidence="9">
    <location>
        <position position="153"/>
    </location>
    <ligand>
        <name>NAD(+)</name>
        <dbReference type="ChEBI" id="CHEBI:57540"/>
    </ligand>
</feature>
<dbReference type="Pfam" id="PF07479">
    <property type="entry name" value="NAD_Gly3P_dh_C"/>
    <property type="match status" value="1"/>
</dbReference>
<dbReference type="Gene3D" id="1.10.1040.10">
    <property type="entry name" value="N-(1-d-carboxylethyl)-l-norvaline Dehydrogenase, domain 2"/>
    <property type="match status" value="1"/>
</dbReference>
<evidence type="ECO:0000256" key="1">
    <source>
        <dbReference type="ARBA" id="ARBA00011009"/>
    </source>
</evidence>
<sequence length="341" mass="37987">MADNSNKGEDSKSLPRVGVVGSGSFGTAITKILCENMKSVNWWVRSPYVKGYLQKEQRNPNYLSSVEFDINILNTTNDINELVENSDIIIFVTPSIYLLDSLSELKVPLKGKTVVTAIKGLIPQESKIIGEYFHDTHAIPYEDIGVIAGPCHAEEIALERLSYLTVAFQNEEKAEILANLLRCDFVNVTLSNDIIGTEHAAVLKNVYAISAGMAHGLGYGDNFIALLLSNAIREMEKYLKIVSPIERDINDSVYLGDLLVTGYSYFSRNRMFGNMIGKGYTVKSALMEMNQVPEGYYATNGIFKIASEYDIDLPILKTVHKIIYKEKSAPKSFKKLTKKLS</sequence>
<keyword evidence="9 10" id="KW-0520">NAD</keyword>
<dbReference type="SUPFAM" id="SSF51735">
    <property type="entry name" value="NAD(P)-binding Rossmann-fold domains"/>
    <property type="match status" value="1"/>
</dbReference>
<feature type="binding site" evidence="8">
    <location>
        <position position="119"/>
    </location>
    <ligand>
        <name>substrate</name>
    </ligand>
</feature>
<feature type="binding site" evidence="8">
    <location>
        <begin position="268"/>
        <end position="269"/>
    </location>
    <ligand>
        <name>substrate</name>
    </ligand>
</feature>
<dbReference type="PIRSF" id="PIRSF000114">
    <property type="entry name" value="Glycerol-3-P_dh"/>
    <property type="match status" value="1"/>
</dbReference>
<keyword evidence="6" id="KW-1208">Phospholipid metabolism</keyword>
<feature type="domain" description="Glycerol-3-phosphate dehydrogenase NAD-dependent N-terminal" evidence="12">
    <location>
        <begin position="17"/>
        <end position="173"/>
    </location>
</feature>
<keyword evidence="3 10" id="KW-0560">Oxidoreductase</keyword>
<gene>
    <name evidence="14" type="ORF">NMK71_02700</name>
</gene>
<proteinExistence type="inferred from homology"/>
<reference evidence="14" key="1">
    <citation type="submission" date="2022-07" db="EMBL/GenBank/DDBJ databases">
        <title>Description and genome-wide analysis of Profundicola chukchiensis gen. nov., sp. nov., marine bacteria isolated from bottom sediments of the Chukchi Sea.</title>
        <authorList>
            <person name="Romanenko L."/>
            <person name="Otstavnykh N."/>
            <person name="Kurilenko V."/>
            <person name="Eremeev V."/>
            <person name="Velansky P."/>
            <person name="Mikhailov V."/>
            <person name="Isaeva M."/>
        </authorList>
    </citation>
    <scope>NUCLEOTIDE SEQUENCE</scope>
    <source>
        <strain evidence="14">KMM 9713</strain>
    </source>
</reference>
<dbReference type="Gene3D" id="3.40.50.720">
    <property type="entry name" value="NAD(P)-binding Rossmann-like Domain"/>
    <property type="match status" value="1"/>
</dbReference>
<dbReference type="Proteomes" id="UP001152599">
    <property type="component" value="Unassembled WGS sequence"/>
</dbReference>
<dbReference type="GO" id="GO:0005829">
    <property type="term" value="C:cytosol"/>
    <property type="evidence" value="ECO:0007669"/>
    <property type="project" value="TreeGrafter"/>
</dbReference>
<dbReference type="EMBL" id="JANCMU010000001">
    <property type="protein sequence ID" value="MDG4945311.1"/>
    <property type="molecule type" value="Genomic_DNA"/>
</dbReference>
<feature type="domain" description="Glycerol-3-phosphate dehydrogenase NAD-dependent C-terminal" evidence="13">
    <location>
        <begin position="193"/>
        <end position="330"/>
    </location>
</feature>